<dbReference type="InterPro" id="IPR019425">
    <property type="entry name" value="7TM_GPCR_serpentine_rcpt_Srt"/>
</dbReference>
<dbReference type="Gene3D" id="1.20.1070.10">
    <property type="entry name" value="Rhodopsin 7-helix transmembrane proteins"/>
    <property type="match status" value="1"/>
</dbReference>
<keyword evidence="1" id="KW-0812">Transmembrane</keyword>
<feature type="transmembrane region" description="Helical" evidence="1">
    <location>
        <begin position="153"/>
        <end position="175"/>
    </location>
</feature>
<organism evidence="2 3">
    <name type="scientific">Acrobeloides nanus</name>
    <dbReference type="NCBI Taxonomy" id="290746"/>
    <lineage>
        <taxon>Eukaryota</taxon>
        <taxon>Metazoa</taxon>
        <taxon>Ecdysozoa</taxon>
        <taxon>Nematoda</taxon>
        <taxon>Chromadorea</taxon>
        <taxon>Rhabditida</taxon>
        <taxon>Tylenchina</taxon>
        <taxon>Cephalobomorpha</taxon>
        <taxon>Cephaloboidea</taxon>
        <taxon>Cephalobidae</taxon>
        <taxon>Acrobeloides</taxon>
    </lineage>
</organism>
<keyword evidence="2" id="KW-1185">Reference proteome</keyword>
<name>A0A914DG30_9BILA</name>
<evidence type="ECO:0000313" key="2">
    <source>
        <dbReference type="Proteomes" id="UP000887540"/>
    </source>
</evidence>
<keyword evidence="1" id="KW-0472">Membrane</keyword>
<accession>A0A914DG30</accession>
<feature type="transmembrane region" description="Helical" evidence="1">
    <location>
        <begin position="40"/>
        <end position="61"/>
    </location>
</feature>
<dbReference type="SUPFAM" id="SSF81321">
    <property type="entry name" value="Family A G protein-coupled receptor-like"/>
    <property type="match status" value="1"/>
</dbReference>
<proteinExistence type="predicted"/>
<dbReference type="WBParaSite" id="ACRNAN_scaffold2590.g9155.t1">
    <property type="protein sequence ID" value="ACRNAN_scaffold2590.g9155.t1"/>
    <property type="gene ID" value="ACRNAN_scaffold2590.g9155"/>
</dbReference>
<dbReference type="Pfam" id="PF10321">
    <property type="entry name" value="7TM_GPCR_Srt"/>
    <property type="match status" value="1"/>
</dbReference>
<evidence type="ECO:0000313" key="3">
    <source>
        <dbReference type="WBParaSite" id="ACRNAN_scaffold2590.g9155.t1"/>
    </source>
</evidence>
<dbReference type="Proteomes" id="UP000887540">
    <property type="component" value="Unplaced"/>
</dbReference>
<keyword evidence="1" id="KW-1133">Transmembrane helix</keyword>
<dbReference type="PANTHER" id="PTHR23021:SF11">
    <property type="entry name" value="SERPENTINE RECEPTOR, CLASS T"/>
    <property type="match status" value="1"/>
</dbReference>
<reference evidence="3" key="1">
    <citation type="submission" date="2022-11" db="UniProtKB">
        <authorList>
            <consortium name="WormBaseParasite"/>
        </authorList>
    </citation>
    <scope>IDENTIFICATION</scope>
</reference>
<evidence type="ECO:0000256" key="1">
    <source>
        <dbReference type="SAM" id="Phobius"/>
    </source>
</evidence>
<dbReference type="PANTHER" id="PTHR23021">
    <property type="entry name" value="SERPENTINE RECEPTOR, CLASS T"/>
    <property type="match status" value="1"/>
</dbReference>
<dbReference type="AlphaFoldDB" id="A0A914DG30"/>
<protein>
    <submittedName>
        <fullName evidence="3">Uncharacterized protein</fullName>
    </submittedName>
</protein>
<feature type="transmembrane region" description="Helical" evidence="1">
    <location>
        <begin position="108"/>
        <end position="132"/>
    </location>
</feature>
<sequence length="207" mass="23423">MGLWMFLFNHHQWEYSISNCSAKNLSEWYAEGTPNVPIGILYSILGILAEIIYVPFVIAMLKPEFIQHSCYKFMFQLAVLDMIVLPFNSIIGGVQCALGAHFCTNPRFYYVVGSIGTTGWYTACMTCIILAIDRFFEMTCSRAAQVLFHGKIMIFWLSIPIIYGFTTFFQVPAVYNTKFLAYFFDPFAGTEGLQGMPQNTTSSFASS</sequence>
<feature type="transmembrane region" description="Helical" evidence="1">
    <location>
        <begin position="73"/>
        <end position="102"/>
    </location>
</feature>